<gene>
    <name evidence="13" type="ORF">QQ91_0021030</name>
</gene>
<feature type="transmembrane region" description="Helical" evidence="11">
    <location>
        <begin position="229"/>
        <end position="251"/>
    </location>
</feature>
<name>A0ABD4TA80_9CYAN</name>
<feature type="domain" description="Peptidase M50" evidence="12">
    <location>
        <begin position="268"/>
        <end position="430"/>
    </location>
</feature>
<feature type="compositionally biased region" description="Polar residues" evidence="10">
    <location>
        <begin position="108"/>
        <end position="122"/>
    </location>
</feature>
<evidence type="ECO:0000256" key="9">
    <source>
        <dbReference type="ARBA" id="ARBA00023136"/>
    </source>
</evidence>
<feature type="transmembrane region" description="Helical" evidence="11">
    <location>
        <begin position="263"/>
        <end position="280"/>
    </location>
</feature>
<evidence type="ECO:0000256" key="6">
    <source>
        <dbReference type="ARBA" id="ARBA00022801"/>
    </source>
</evidence>
<keyword evidence="4 13" id="KW-0645">Protease</keyword>
<dbReference type="InterPro" id="IPR008915">
    <property type="entry name" value="Peptidase_M50"/>
</dbReference>
<evidence type="ECO:0000256" key="10">
    <source>
        <dbReference type="SAM" id="MobiDB-lite"/>
    </source>
</evidence>
<evidence type="ECO:0000256" key="7">
    <source>
        <dbReference type="ARBA" id="ARBA00022946"/>
    </source>
</evidence>
<evidence type="ECO:0000259" key="12">
    <source>
        <dbReference type="Pfam" id="PF02163"/>
    </source>
</evidence>
<sequence>MMTFILCLLAIATLGWGFYRARPMGKLGLVAWLQSVVLMSPWLILFILIGIGLSPNWAVILALIVISIGIYIALGRWLRAIATQEGLIDRQSSGSSGGKPSLSAAPGTPQTASALNSESAPQDQPPESADSAQPFIPVPNEDLQRMKGIFGIDSFFATETIPYQDGVIFKGNLRGEVETTYARLNEALEEALGDRYRLFLVTDQEDRPVVIVLPSRNDPKPMSLFQQGFALLLAIATTVSCLASAAFLLGFDLFSSPERIKEALPIGLGLVGLLLIHEIGHQVLARRHGVRFSLPFFFPTLQIGSFGALNRFESLIPNRPVLFDVAFAGPAMSGLVSLLLVILGLFLSSPNPAIPEGSVLLSFPTPLFQGSILVGSLARVILGNGIQADLVAVHPLFVVGWLGLVINAINLMPAGQLDGGRVIQAIYGRRVAGRTTLFTLIFLALAALVNPLALYWAIIILFLQRELERPTQNDLLEVDDTRAALGLLALFLTVSVLIPLTPSLAGQLGIGR</sequence>
<evidence type="ECO:0000256" key="4">
    <source>
        <dbReference type="ARBA" id="ARBA00022670"/>
    </source>
</evidence>
<evidence type="ECO:0000256" key="3">
    <source>
        <dbReference type="ARBA" id="ARBA00007931"/>
    </source>
</evidence>
<dbReference type="InterPro" id="IPR044838">
    <property type="entry name" value="EGY1-like"/>
</dbReference>
<feature type="region of interest" description="Disordered" evidence="10">
    <location>
        <begin position="91"/>
        <end position="137"/>
    </location>
</feature>
<feature type="transmembrane region" description="Helical" evidence="11">
    <location>
        <begin position="394"/>
        <end position="415"/>
    </location>
</feature>
<dbReference type="EMBL" id="JTHE03000121">
    <property type="protein sequence ID" value="MCM1985303.1"/>
    <property type="molecule type" value="Genomic_DNA"/>
</dbReference>
<keyword evidence="6" id="KW-0378">Hydrolase</keyword>
<evidence type="ECO:0000313" key="13">
    <source>
        <dbReference type="EMBL" id="MCM1985303.1"/>
    </source>
</evidence>
<keyword evidence="9 11" id="KW-0472">Membrane</keyword>
<evidence type="ECO:0000256" key="5">
    <source>
        <dbReference type="ARBA" id="ARBA00022692"/>
    </source>
</evidence>
<proteinExistence type="inferred from homology"/>
<feature type="transmembrane region" description="Helical" evidence="11">
    <location>
        <begin position="41"/>
        <end position="74"/>
    </location>
</feature>
<organism evidence="13 14">
    <name type="scientific">Lyngbya confervoides BDU141951</name>
    <dbReference type="NCBI Taxonomy" id="1574623"/>
    <lineage>
        <taxon>Bacteria</taxon>
        <taxon>Bacillati</taxon>
        <taxon>Cyanobacteriota</taxon>
        <taxon>Cyanophyceae</taxon>
        <taxon>Oscillatoriophycideae</taxon>
        <taxon>Oscillatoriales</taxon>
        <taxon>Microcoleaceae</taxon>
        <taxon>Lyngbya</taxon>
    </lineage>
</organism>
<keyword evidence="7" id="KW-0809">Transit peptide</keyword>
<dbReference type="Proteomes" id="UP000031561">
    <property type="component" value="Unassembled WGS sequence"/>
</dbReference>
<dbReference type="PANTHER" id="PTHR31412:SF0">
    <property type="entry name" value="ZINC METALLOPROTEASE EGY1, CHLOROPLASTIC-RELATED"/>
    <property type="match status" value="1"/>
</dbReference>
<dbReference type="GO" id="GO:0016020">
    <property type="term" value="C:membrane"/>
    <property type="evidence" value="ECO:0007669"/>
    <property type="project" value="UniProtKB-SubCell"/>
</dbReference>
<feature type="transmembrane region" description="Helical" evidence="11">
    <location>
        <begin position="359"/>
        <end position="382"/>
    </location>
</feature>
<evidence type="ECO:0000256" key="11">
    <source>
        <dbReference type="SAM" id="Phobius"/>
    </source>
</evidence>
<feature type="transmembrane region" description="Helical" evidence="11">
    <location>
        <begin position="292"/>
        <end position="309"/>
    </location>
</feature>
<feature type="transmembrane region" description="Helical" evidence="11">
    <location>
        <begin position="321"/>
        <end position="347"/>
    </location>
</feature>
<evidence type="ECO:0000256" key="1">
    <source>
        <dbReference type="ARBA" id="ARBA00001947"/>
    </source>
</evidence>
<comment type="similarity">
    <text evidence="3">Belongs to the peptidase M50B family.</text>
</comment>
<comment type="subcellular location">
    <subcellularLocation>
        <location evidence="2">Membrane</location>
        <topology evidence="2">Multi-pass membrane protein</topology>
    </subcellularLocation>
</comment>
<dbReference type="RefSeq" id="WP_166278165.1">
    <property type="nucleotide sequence ID" value="NZ_JTHE03000121.1"/>
</dbReference>
<feature type="transmembrane region" description="Helical" evidence="11">
    <location>
        <begin position="436"/>
        <end position="463"/>
    </location>
</feature>
<accession>A0ABD4TA80</accession>
<dbReference type="GO" id="GO:0006508">
    <property type="term" value="P:proteolysis"/>
    <property type="evidence" value="ECO:0007669"/>
    <property type="project" value="UniProtKB-KW"/>
</dbReference>
<dbReference type="AlphaFoldDB" id="A0ABD4TA80"/>
<keyword evidence="14" id="KW-1185">Reference proteome</keyword>
<keyword evidence="8 11" id="KW-1133">Transmembrane helix</keyword>
<evidence type="ECO:0000313" key="14">
    <source>
        <dbReference type="Proteomes" id="UP000031561"/>
    </source>
</evidence>
<feature type="transmembrane region" description="Helical" evidence="11">
    <location>
        <begin position="483"/>
        <end position="505"/>
    </location>
</feature>
<evidence type="ECO:0000256" key="2">
    <source>
        <dbReference type="ARBA" id="ARBA00004141"/>
    </source>
</evidence>
<dbReference type="Pfam" id="PF02163">
    <property type="entry name" value="Peptidase_M50"/>
    <property type="match status" value="1"/>
</dbReference>
<comment type="cofactor">
    <cofactor evidence="1">
        <name>Zn(2+)</name>
        <dbReference type="ChEBI" id="CHEBI:29105"/>
    </cofactor>
</comment>
<feature type="compositionally biased region" description="Low complexity" evidence="10">
    <location>
        <begin position="92"/>
        <end position="107"/>
    </location>
</feature>
<keyword evidence="5 11" id="KW-0812">Transmembrane</keyword>
<dbReference type="PANTHER" id="PTHR31412">
    <property type="entry name" value="ZINC METALLOPROTEASE EGY1"/>
    <property type="match status" value="1"/>
</dbReference>
<protein>
    <submittedName>
        <fullName evidence="13">Site-2 protease family protein</fullName>
    </submittedName>
</protein>
<comment type="caution">
    <text evidence="13">The sequence shown here is derived from an EMBL/GenBank/DDBJ whole genome shotgun (WGS) entry which is preliminary data.</text>
</comment>
<dbReference type="CDD" id="cd06160">
    <property type="entry name" value="S2P-M50_like_2"/>
    <property type="match status" value="1"/>
</dbReference>
<dbReference type="GO" id="GO:0008233">
    <property type="term" value="F:peptidase activity"/>
    <property type="evidence" value="ECO:0007669"/>
    <property type="project" value="UniProtKB-KW"/>
</dbReference>
<evidence type="ECO:0000256" key="8">
    <source>
        <dbReference type="ARBA" id="ARBA00022989"/>
    </source>
</evidence>
<reference evidence="13 14" key="1">
    <citation type="journal article" date="2015" name="Genome Announc.">
        <title>Draft Genome Sequence of Filamentous Marine Cyanobacterium Lyngbya confervoides Strain BDU141951.</title>
        <authorList>
            <person name="Chandrababunaidu M.M."/>
            <person name="Sen D."/>
            <person name="Tripathy S."/>
        </authorList>
    </citation>
    <scope>NUCLEOTIDE SEQUENCE [LARGE SCALE GENOMIC DNA]</scope>
    <source>
        <strain evidence="13 14">BDU141951</strain>
    </source>
</reference>